<dbReference type="OrthoDB" id="29072at2759"/>
<keyword evidence="3 7" id="KW-0547">Nucleotide-binding</keyword>
<dbReference type="GO" id="GO:0005524">
    <property type="term" value="F:ATP binding"/>
    <property type="evidence" value="ECO:0007669"/>
    <property type="project" value="UniProtKB-KW"/>
</dbReference>
<dbReference type="Gene3D" id="1.20.58.80">
    <property type="entry name" value="Phosphotransferase system, lactose/cellobiose-type IIA subunit"/>
    <property type="match status" value="1"/>
</dbReference>
<protein>
    <recommendedName>
        <fullName evidence="13">Vesicle-fusing ATPase</fullName>
    </recommendedName>
</protein>
<dbReference type="InterPro" id="IPR015415">
    <property type="entry name" value="Spast_Vps4_C"/>
</dbReference>
<name>A0A835VZU4_CHLIN</name>
<evidence type="ECO:0000256" key="7">
    <source>
        <dbReference type="RuleBase" id="RU003651"/>
    </source>
</evidence>
<keyword evidence="12" id="KW-1185">Reference proteome</keyword>
<dbReference type="Proteomes" id="UP000650467">
    <property type="component" value="Unassembled WGS sequence"/>
</dbReference>
<keyword evidence="4" id="KW-0967">Endosome</keyword>
<evidence type="ECO:0000256" key="5">
    <source>
        <dbReference type="ARBA" id="ARBA00022840"/>
    </source>
</evidence>
<evidence type="ECO:0000256" key="6">
    <source>
        <dbReference type="ARBA" id="ARBA00023136"/>
    </source>
</evidence>
<proteinExistence type="inferred from homology"/>
<dbReference type="InterPro" id="IPR027417">
    <property type="entry name" value="P-loop_NTPase"/>
</dbReference>
<dbReference type="AlphaFoldDB" id="A0A835VZU4"/>
<dbReference type="Pfam" id="PF17862">
    <property type="entry name" value="AAA_lid_3"/>
    <property type="match status" value="1"/>
</dbReference>
<evidence type="ECO:0000256" key="4">
    <source>
        <dbReference type="ARBA" id="ARBA00022753"/>
    </source>
</evidence>
<feature type="domain" description="MIT" evidence="10">
    <location>
        <begin position="4"/>
        <end position="81"/>
    </location>
</feature>
<feature type="domain" description="AAA+ ATPase" evidence="9">
    <location>
        <begin position="161"/>
        <end position="296"/>
    </location>
</feature>
<keyword evidence="6" id="KW-0472">Membrane</keyword>
<dbReference type="FunFam" id="3.40.50.300:FF:000043">
    <property type="entry name" value="Vacuolar protein sorting-associated protein 4"/>
    <property type="match status" value="1"/>
</dbReference>
<dbReference type="InterPro" id="IPR003593">
    <property type="entry name" value="AAA+_ATPase"/>
</dbReference>
<dbReference type="PANTHER" id="PTHR23074:SF83">
    <property type="entry name" value="VACUOLAR PROTEIN SORTING-ASSOCIATED PROTEIN 4A"/>
    <property type="match status" value="1"/>
</dbReference>
<dbReference type="InterPro" id="IPR007330">
    <property type="entry name" value="MIT_dom"/>
</dbReference>
<evidence type="ECO:0000313" key="11">
    <source>
        <dbReference type="EMBL" id="KAG2435372.1"/>
    </source>
</evidence>
<sequence length="436" mass="48714">MAVYIGFKEKAIEFAKQAVTEDEANNYEKALQLYLASLEYFKTYLKYEKNEKCREAVMAKFKEYLARAEYLKGVNGSENGGNNDSGTAAAQKVRKPGQAKEEEDNKEKEKLKAGLTGAILTEKPNVKWDDVAGLEGAKEALKEAVILPVKFPQFFTGKRKPWSGILLYGPPGTGKSYLAKAVATEADSTFFSISSQDLVSKWLGESEKLVSQLFALARENAPSIIFIDEVDSLCSTRGDNESEAARRIKTQLMIEINGVGSNNNRVLVLGATNLPYNLDQAIRRRFDKRIYIPLPEEPARSQMFKIHLGDTPNNLTDDDYRELGRRTEGFSGSDINVVVKDVLMQPIRLLREATHFKKVRGPDGGEAWEPCSPGDPGAQELSLNYFAENNLADKVLPPRITMRDFEKVLLRARPTVGKNDLDVFERFTSEFGEEAS</sequence>
<dbReference type="SMART" id="SM00382">
    <property type="entry name" value="AAA"/>
    <property type="match status" value="1"/>
</dbReference>
<evidence type="ECO:0000259" key="9">
    <source>
        <dbReference type="SMART" id="SM00382"/>
    </source>
</evidence>
<comment type="subcellular location">
    <subcellularLocation>
        <location evidence="1">Endosome membrane</location>
        <topology evidence="1">Peripheral membrane protein</topology>
    </subcellularLocation>
</comment>
<dbReference type="CDD" id="cd19521">
    <property type="entry name" value="RecA-like_VPS4"/>
    <property type="match status" value="1"/>
</dbReference>
<dbReference type="GO" id="GO:0016887">
    <property type="term" value="F:ATP hydrolysis activity"/>
    <property type="evidence" value="ECO:0007669"/>
    <property type="project" value="InterPro"/>
</dbReference>
<dbReference type="InterPro" id="IPR050304">
    <property type="entry name" value="MT-severing_AAA_ATPase"/>
</dbReference>
<evidence type="ECO:0000313" key="12">
    <source>
        <dbReference type="Proteomes" id="UP000650467"/>
    </source>
</evidence>
<dbReference type="PANTHER" id="PTHR23074">
    <property type="entry name" value="AAA DOMAIN-CONTAINING"/>
    <property type="match status" value="1"/>
</dbReference>
<dbReference type="EMBL" id="JAEHOC010000015">
    <property type="protein sequence ID" value="KAG2435372.1"/>
    <property type="molecule type" value="Genomic_DNA"/>
</dbReference>
<dbReference type="FunFam" id="1.10.8.60:FF:000015">
    <property type="entry name" value="vacuolar protein sorting-associated protein 4A"/>
    <property type="match status" value="1"/>
</dbReference>
<dbReference type="InterPro" id="IPR003960">
    <property type="entry name" value="ATPase_AAA_CS"/>
</dbReference>
<dbReference type="SMART" id="SM00745">
    <property type="entry name" value="MIT"/>
    <property type="match status" value="1"/>
</dbReference>
<dbReference type="InterPro" id="IPR036181">
    <property type="entry name" value="MIT_dom_sf"/>
</dbReference>
<dbReference type="Pfam" id="PF09336">
    <property type="entry name" value="Vps4_C"/>
    <property type="match status" value="1"/>
</dbReference>
<dbReference type="GO" id="GO:0010008">
    <property type="term" value="C:endosome membrane"/>
    <property type="evidence" value="ECO:0007669"/>
    <property type="project" value="UniProtKB-SubCell"/>
</dbReference>
<dbReference type="SUPFAM" id="SSF116846">
    <property type="entry name" value="MIT domain"/>
    <property type="match status" value="1"/>
</dbReference>
<dbReference type="Pfam" id="PF00004">
    <property type="entry name" value="AAA"/>
    <property type="match status" value="1"/>
</dbReference>
<dbReference type="PROSITE" id="PS00674">
    <property type="entry name" value="AAA"/>
    <property type="match status" value="1"/>
</dbReference>
<evidence type="ECO:0000256" key="2">
    <source>
        <dbReference type="ARBA" id="ARBA00006914"/>
    </source>
</evidence>
<comment type="similarity">
    <text evidence="2 7">Belongs to the AAA ATPase family.</text>
</comment>
<evidence type="ECO:0000256" key="1">
    <source>
        <dbReference type="ARBA" id="ARBA00004481"/>
    </source>
</evidence>
<reference evidence="11" key="1">
    <citation type="journal article" date="2020" name="bioRxiv">
        <title>Comparative genomics of Chlamydomonas.</title>
        <authorList>
            <person name="Craig R.J."/>
            <person name="Hasan A.R."/>
            <person name="Ness R.W."/>
            <person name="Keightley P.D."/>
        </authorList>
    </citation>
    <scope>NUCLEOTIDE SEQUENCE</scope>
    <source>
        <strain evidence="11">SAG 7.73</strain>
    </source>
</reference>
<comment type="caution">
    <text evidence="11">The sequence shown here is derived from an EMBL/GenBank/DDBJ whole genome shotgun (WGS) entry which is preliminary data.</text>
</comment>
<evidence type="ECO:0000259" key="10">
    <source>
        <dbReference type="SMART" id="SM00745"/>
    </source>
</evidence>
<accession>A0A835VZU4</accession>
<dbReference type="InterPro" id="IPR003959">
    <property type="entry name" value="ATPase_AAA_core"/>
</dbReference>
<dbReference type="GO" id="GO:0007033">
    <property type="term" value="P:vacuole organization"/>
    <property type="evidence" value="ECO:0007669"/>
    <property type="project" value="TreeGrafter"/>
</dbReference>
<feature type="compositionally biased region" description="Basic and acidic residues" evidence="8">
    <location>
        <begin position="98"/>
        <end position="108"/>
    </location>
</feature>
<dbReference type="Gene3D" id="1.10.8.60">
    <property type="match status" value="1"/>
</dbReference>
<evidence type="ECO:0008006" key="13">
    <source>
        <dbReference type="Google" id="ProtNLM"/>
    </source>
</evidence>
<gene>
    <name evidence="11" type="ORF">HXX76_007444</name>
</gene>
<feature type="region of interest" description="Disordered" evidence="8">
    <location>
        <begin position="76"/>
        <end position="108"/>
    </location>
</feature>
<dbReference type="Gene3D" id="3.40.50.300">
    <property type="entry name" value="P-loop containing nucleotide triphosphate hydrolases"/>
    <property type="match status" value="1"/>
</dbReference>
<dbReference type="Pfam" id="PF04212">
    <property type="entry name" value="MIT"/>
    <property type="match status" value="1"/>
</dbReference>
<keyword evidence="5 7" id="KW-0067">ATP-binding</keyword>
<dbReference type="InterPro" id="IPR041569">
    <property type="entry name" value="AAA_lid_3"/>
</dbReference>
<dbReference type="SUPFAM" id="SSF52540">
    <property type="entry name" value="P-loop containing nucleoside triphosphate hydrolases"/>
    <property type="match status" value="1"/>
</dbReference>
<evidence type="ECO:0000256" key="8">
    <source>
        <dbReference type="SAM" id="MobiDB-lite"/>
    </source>
</evidence>
<evidence type="ECO:0000256" key="3">
    <source>
        <dbReference type="ARBA" id="ARBA00022741"/>
    </source>
</evidence>
<dbReference type="GO" id="GO:0016197">
    <property type="term" value="P:endosomal transport"/>
    <property type="evidence" value="ECO:0007669"/>
    <property type="project" value="TreeGrafter"/>
</dbReference>
<feature type="compositionally biased region" description="Low complexity" evidence="8">
    <location>
        <begin position="76"/>
        <end position="86"/>
    </location>
</feature>
<organism evidence="11 12">
    <name type="scientific">Chlamydomonas incerta</name>
    <dbReference type="NCBI Taxonomy" id="51695"/>
    <lineage>
        <taxon>Eukaryota</taxon>
        <taxon>Viridiplantae</taxon>
        <taxon>Chlorophyta</taxon>
        <taxon>core chlorophytes</taxon>
        <taxon>Chlorophyceae</taxon>
        <taxon>CS clade</taxon>
        <taxon>Chlamydomonadales</taxon>
        <taxon>Chlamydomonadaceae</taxon>
        <taxon>Chlamydomonas</taxon>
    </lineage>
</organism>